<dbReference type="Proteomes" id="UP001517367">
    <property type="component" value="Unassembled WGS sequence"/>
</dbReference>
<gene>
    <name evidence="2" type="ORF">E5L68_015110</name>
</gene>
<organism evidence="2 3">
    <name type="scientific">Pedobacter helvus</name>
    <dbReference type="NCBI Taxonomy" id="2563444"/>
    <lineage>
        <taxon>Bacteria</taxon>
        <taxon>Pseudomonadati</taxon>
        <taxon>Bacteroidota</taxon>
        <taxon>Sphingobacteriia</taxon>
        <taxon>Sphingobacteriales</taxon>
        <taxon>Sphingobacteriaceae</taxon>
        <taxon>Pedobacter</taxon>
    </lineage>
</organism>
<keyword evidence="3" id="KW-1185">Reference proteome</keyword>
<evidence type="ECO:0000313" key="2">
    <source>
        <dbReference type="EMBL" id="MFN0292728.1"/>
    </source>
</evidence>
<comment type="caution">
    <text evidence="2">The sequence shown here is derived from an EMBL/GenBank/DDBJ whole genome shotgun (WGS) entry which is preliminary data.</text>
</comment>
<evidence type="ECO:0000313" key="3">
    <source>
        <dbReference type="Proteomes" id="UP001517367"/>
    </source>
</evidence>
<dbReference type="EMBL" id="SRMP02000032">
    <property type="protein sequence ID" value="MFN0292728.1"/>
    <property type="molecule type" value="Genomic_DNA"/>
</dbReference>
<evidence type="ECO:0008006" key="4">
    <source>
        <dbReference type="Google" id="ProtNLM"/>
    </source>
</evidence>
<feature type="region of interest" description="Disordered" evidence="1">
    <location>
        <begin position="390"/>
        <end position="429"/>
    </location>
</feature>
<feature type="compositionally biased region" description="Basic and acidic residues" evidence="1">
    <location>
        <begin position="410"/>
        <end position="422"/>
    </location>
</feature>
<sequence>MSQLIKNVEMIDGLIDYLQQQEDRGHSWVVYDTDNPINSKYDLRCFADESEALGFAKSYQQIWNWHEAVSISTIIYDLKELDKIQSDKIDLNNNRKSIKKGKAMNLNNLENLKEEMKNLGFRDKLIEKMEENMTKNVPEFTLHDSVPATKGQVDLALHFKQSGQSDFYYFNKFTVSHNQDKPLEEGQQYMVISKNEDGKNIVKKHENVSDALAFFKEQKGNSELAAGKDAANKVTVASMENGKVNYVAKEFNRTYYASPVNQTIWLERGKGFTAEQAANLIQGRSVYRDDMMNMGGETYKAWIKLDFDKGKDRFQNYSINQYHDPSYGFDINKVLDKFNIKELEDPAKKVLLEASLRNGNRPLVSVEKEGQEVKVFLEAVPRYSQLNMYAENGKPEKREQFLKETALSSKQEKNKGQEKEMSESQGVRR</sequence>
<dbReference type="RefSeq" id="WP_246073726.1">
    <property type="nucleotide sequence ID" value="NZ_SRMP02000032.1"/>
</dbReference>
<accession>A0ABW9JNA0</accession>
<reference evidence="2 3" key="1">
    <citation type="submission" date="2024-12" db="EMBL/GenBank/DDBJ databases">
        <authorList>
            <person name="Hu S."/>
        </authorList>
    </citation>
    <scope>NUCLEOTIDE SEQUENCE [LARGE SCALE GENOMIC DNA]</scope>
    <source>
        <strain evidence="2 3">P-25</strain>
    </source>
</reference>
<feature type="compositionally biased region" description="Basic and acidic residues" evidence="1">
    <location>
        <begin position="393"/>
        <end position="402"/>
    </location>
</feature>
<proteinExistence type="predicted"/>
<name>A0ABW9JNA0_9SPHI</name>
<protein>
    <recommendedName>
        <fullName evidence="4">DUF3945 domain-containing protein</fullName>
    </recommendedName>
</protein>
<evidence type="ECO:0000256" key="1">
    <source>
        <dbReference type="SAM" id="MobiDB-lite"/>
    </source>
</evidence>